<sequence>MALKLEGPLADRSAWEAGEQCSISRAMRIVGTRSAMLLLREAYYGTTRFDDFAHRVGITDAVASARLKELVEAGLLARSPYREPGQRTRYEYVLTDMGRDLLPAVLALMQWGDKYLHRGGGPLQLVEDATSTPVRVQIRSEDGNEVGLDDLRVRINRQRIRAGTEQSPS</sequence>
<evidence type="ECO:0000256" key="1">
    <source>
        <dbReference type="ARBA" id="ARBA00023015"/>
    </source>
</evidence>
<keyword evidence="2" id="KW-0238">DNA-binding</keyword>
<gene>
    <name evidence="5" type="ORF">F8M49_05880</name>
</gene>
<dbReference type="RefSeq" id="WP_072812714.1">
    <property type="nucleotide sequence ID" value="NZ_JAHWLX010000175.1"/>
</dbReference>
<organism evidence="5 6">
    <name type="scientific">Rhodococcus zopfii</name>
    <dbReference type="NCBI Taxonomy" id="43772"/>
    <lineage>
        <taxon>Bacteria</taxon>
        <taxon>Bacillati</taxon>
        <taxon>Actinomycetota</taxon>
        <taxon>Actinomycetes</taxon>
        <taxon>Mycobacteriales</taxon>
        <taxon>Nocardiaceae</taxon>
        <taxon>Rhodococcus</taxon>
    </lineage>
</organism>
<evidence type="ECO:0000313" key="6">
    <source>
        <dbReference type="Proteomes" id="UP001275440"/>
    </source>
</evidence>
<keyword evidence="3" id="KW-0804">Transcription</keyword>
<proteinExistence type="predicted"/>
<dbReference type="EMBL" id="WBMO01000001">
    <property type="protein sequence ID" value="MDV2475070.1"/>
    <property type="molecule type" value="Genomic_DNA"/>
</dbReference>
<dbReference type="SUPFAM" id="SSF46785">
    <property type="entry name" value="Winged helix' DNA-binding domain"/>
    <property type="match status" value="1"/>
</dbReference>
<evidence type="ECO:0000256" key="2">
    <source>
        <dbReference type="ARBA" id="ARBA00023125"/>
    </source>
</evidence>
<evidence type="ECO:0000256" key="3">
    <source>
        <dbReference type="ARBA" id="ARBA00023163"/>
    </source>
</evidence>
<name>A0ABU3WM90_9NOCA</name>
<dbReference type="Proteomes" id="UP001275440">
    <property type="component" value="Unassembled WGS sequence"/>
</dbReference>
<keyword evidence="6" id="KW-1185">Reference proteome</keyword>
<comment type="caution">
    <text evidence="5">The sequence shown here is derived from an EMBL/GenBank/DDBJ whole genome shotgun (WGS) entry which is preliminary data.</text>
</comment>
<evidence type="ECO:0000313" key="5">
    <source>
        <dbReference type="EMBL" id="MDV2475070.1"/>
    </source>
</evidence>
<accession>A0ABU3WM90</accession>
<reference evidence="5 6" key="1">
    <citation type="submission" date="2019-10" db="EMBL/GenBank/DDBJ databases">
        <title>Draft Genome Assembly of Rhodococcus zopfii DSM44189.</title>
        <authorList>
            <person name="Sutton J.M."/>
            <person name="Akob D.M."/>
            <person name="Bushman T.J."/>
        </authorList>
    </citation>
    <scope>NUCLEOTIDE SEQUENCE [LARGE SCALE GENOMIC DNA]</scope>
    <source>
        <strain evidence="5 6">DSM 44189</strain>
    </source>
</reference>
<dbReference type="PROSITE" id="PS51118">
    <property type="entry name" value="HTH_HXLR"/>
    <property type="match status" value="1"/>
</dbReference>
<dbReference type="Gene3D" id="1.10.10.10">
    <property type="entry name" value="Winged helix-like DNA-binding domain superfamily/Winged helix DNA-binding domain"/>
    <property type="match status" value="1"/>
</dbReference>
<dbReference type="InterPro" id="IPR002577">
    <property type="entry name" value="HTH_HxlR"/>
</dbReference>
<dbReference type="PANTHER" id="PTHR33204:SF18">
    <property type="entry name" value="TRANSCRIPTIONAL REGULATORY PROTEIN"/>
    <property type="match status" value="1"/>
</dbReference>
<feature type="domain" description="HTH hxlR-type" evidence="4">
    <location>
        <begin position="21"/>
        <end position="120"/>
    </location>
</feature>
<evidence type="ECO:0000259" key="4">
    <source>
        <dbReference type="PROSITE" id="PS51118"/>
    </source>
</evidence>
<dbReference type="InterPro" id="IPR036388">
    <property type="entry name" value="WH-like_DNA-bd_sf"/>
</dbReference>
<keyword evidence="1" id="KW-0805">Transcription regulation</keyword>
<dbReference type="InterPro" id="IPR036390">
    <property type="entry name" value="WH_DNA-bd_sf"/>
</dbReference>
<protein>
    <submittedName>
        <fullName evidence="5">Helix-turn-helix transcriptional regulator</fullName>
    </submittedName>
</protein>
<dbReference type="PANTHER" id="PTHR33204">
    <property type="entry name" value="TRANSCRIPTIONAL REGULATOR, MARR FAMILY"/>
    <property type="match status" value="1"/>
</dbReference>
<dbReference type="Pfam" id="PF01638">
    <property type="entry name" value="HxlR"/>
    <property type="match status" value="1"/>
</dbReference>